<evidence type="ECO:0000256" key="1">
    <source>
        <dbReference type="SAM" id="Phobius"/>
    </source>
</evidence>
<organism evidence="2">
    <name type="scientific">viral metagenome</name>
    <dbReference type="NCBI Taxonomy" id="1070528"/>
    <lineage>
        <taxon>unclassified sequences</taxon>
        <taxon>metagenomes</taxon>
        <taxon>organismal metagenomes</taxon>
    </lineage>
</organism>
<dbReference type="AlphaFoldDB" id="A0A6C0LLG6"/>
<dbReference type="EMBL" id="MN740520">
    <property type="protein sequence ID" value="QHU30825.1"/>
    <property type="molecule type" value="Genomic_DNA"/>
</dbReference>
<proteinExistence type="predicted"/>
<evidence type="ECO:0000313" key="2">
    <source>
        <dbReference type="EMBL" id="QHU30825.1"/>
    </source>
</evidence>
<keyword evidence="1" id="KW-0812">Transmembrane</keyword>
<reference evidence="2" key="1">
    <citation type="journal article" date="2020" name="Nature">
        <title>Giant virus diversity and host interactions through global metagenomics.</title>
        <authorList>
            <person name="Schulz F."/>
            <person name="Roux S."/>
            <person name="Paez-Espino D."/>
            <person name="Jungbluth S."/>
            <person name="Walsh D.A."/>
            <person name="Denef V.J."/>
            <person name="McMahon K.D."/>
            <person name="Konstantinidis K.T."/>
            <person name="Eloe-Fadrosh E.A."/>
            <person name="Kyrpides N.C."/>
            <person name="Woyke T."/>
        </authorList>
    </citation>
    <scope>NUCLEOTIDE SEQUENCE</scope>
    <source>
        <strain evidence="2">GVMAG-M-3300027892-73</strain>
    </source>
</reference>
<sequence length="86" mass="9701">MGLHLSKFVHSSSGKIIMSILLGFGLASFFRTMCKNKRCLVFSAAPLYDLTQKIYKDGDKCFSYVPHATKCSKDKKIIPFYSDDPN</sequence>
<accession>A0A6C0LLG6</accession>
<feature type="transmembrane region" description="Helical" evidence="1">
    <location>
        <begin position="12"/>
        <end position="30"/>
    </location>
</feature>
<name>A0A6C0LLG6_9ZZZZ</name>
<protein>
    <submittedName>
        <fullName evidence="2">Uncharacterized protein</fullName>
    </submittedName>
</protein>
<keyword evidence="1" id="KW-1133">Transmembrane helix</keyword>
<keyword evidence="1" id="KW-0472">Membrane</keyword>